<reference evidence="1 2" key="1">
    <citation type="journal article" date="2018" name="Front. Plant Sci.">
        <title>Red Clover (Trifolium pratense) and Zigzag Clover (T. medium) - A Picture of Genomic Similarities and Differences.</title>
        <authorList>
            <person name="Dluhosova J."/>
            <person name="Istvanek J."/>
            <person name="Nedelnik J."/>
            <person name="Repkova J."/>
        </authorList>
    </citation>
    <scope>NUCLEOTIDE SEQUENCE [LARGE SCALE GENOMIC DNA]</scope>
    <source>
        <strain evidence="2">cv. 10/8</strain>
        <tissue evidence="1">Leaf</tissue>
    </source>
</reference>
<organism evidence="1 2">
    <name type="scientific">Trifolium medium</name>
    <dbReference type="NCBI Taxonomy" id="97028"/>
    <lineage>
        <taxon>Eukaryota</taxon>
        <taxon>Viridiplantae</taxon>
        <taxon>Streptophyta</taxon>
        <taxon>Embryophyta</taxon>
        <taxon>Tracheophyta</taxon>
        <taxon>Spermatophyta</taxon>
        <taxon>Magnoliopsida</taxon>
        <taxon>eudicotyledons</taxon>
        <taxon>Gunneridae</taxon>
        <taxon>Pentapetalae</taxon>
        <taxon>rosids</taxon>
        <taxon>fabids</taxon>
        <taxon>Fabales</taxon>
        <taxon>Fabaceae</taxon>
        <taxon>Papilionoideae</taxon>
        <taxon>50 kb inversion clade</taxon>
        <taxon>NPAAA clade</taxon>
        <taxon>Hologalegina</taxon>
        <taxon>IRL clade</taxon>
        <taxon>Trifolieae</taxon>
        <taxon>Trifolium</taxon>
    </lineage>
</organism>
<accession>A0A392QC27</accession>
<keyword evidence="2" id="KW-1185">Reference proteome</keyword>
<dbReference type="EMBL" id="LXQA010124853">
    <property type="protein sequence ID" value="MCI21439.1"/>
    <property type="molecule type" value="Genomic_DNA"/>
</dbReference>
<evidence type="ECO:0000313" key="1">
    <source>
        <dbReference type="EMBL" id="MCI21439.1"/>
    </source>
</evidence>
<comment type="caution">
    <text evidence="1">The sequence shown here is derived from an EMBL/GenBank/DDBJ whole genome shotgun (WGS) entry which is preliminary data.</text>
</comment>
<dbReference type="AlphaFoldDB" id="A0A392QC27"/>
<proteinExistence type="predicted"/>
<sequence length="40" mass="4244">MVIEVLVVGDRSGDSGVHNVVDGGWSISCIGGDVFVIRWL</sequence>
<name>A0A392QC27_9FABA</name>
<feature type="non-terminal residue" evidence="1">
    <location>
        <position position="40"/>
    </location>
</feature>
<protein>
    <submittedName>
        <fullName evidence="1">Uncharacterized protein</fullName>
    </submittedName>
</protein>
<evidence type="ECO:0000313" key="2">
    <source>
        <dbReference type="Proteomes" id="UP000265520"/>
    </source>
</evidence>
<dbReference type="Proteomes" id="UP000265520">
    <property type="component" value="Unassembled WGS sequence"/>
</dbReference>